<keyword evidence="3" id="KW-1185">Reference proteome</keyword>
<dbReference type="eggNOG" id="ENOG502Z88H">
    <property type="taxonomic scope" value="Bacteria"/>
</dbReference>
<dbReference type="STRING" id="1121898.GCA_000422725_00589"/>
<reference evidence="2 3" key="1">
    <citation type="submission" date="2013-09" db="EMBL/GenBank/DDBJ databases">
        <authorList>
            <person name="Zeng Z."/>
            <person name="Chen C."/>
        </authorList>
    </citation>
    <scope>NUCLEOTIDE SEQUENCE [LARGE SCALE GENOMIC DNA]</scope>
    <source>
        <strain evidence="2 3">WB 4.1-42</strain>
    </source>
</reference>
<protein>
    <recommendedName>
        <fullName evidence="4">Porin</fullName>
    </recommendedName>
</protein>
<dbReference type="Pfam" id="PF07642">
    <property type="entry name" value="BBP2"/>
    <property type="match status" value="1"/>
</dbReference>
<keyword evidence="1" id="KW-0732">Signal</keyword>
<dbReference type="Proteomes" id="UP000030111">
    <property type="component" value="Unassembled WGS sequence"/>
</dbReference>
<comment type="caution">
    <text evidence="2">The sequence shown here is derived from an EMBL/GenBank/DDBJ whole genome shotgun (WGS) entry which is preliminary data.</text>
</comment>
<evidence type="ECO:0000313" key="3">
    <source>
        <dbReference type="Proteomes" id="UP000030111"/>
    </source>
</evidence>
<evidence type="ECO:0008006" key="4">
    <source>
        <dbReference type="Google" id="ProtNLM"/>
    </source>
</evidence>
<organism evidence="2 3">
    <name type="scientific">Flavobacterium subsaxonicum WB 4.1-42 = DSM 21790</name>
    <dbReference type="NCBI Taxonomy" id="1121898"/>
    <lineage>
        <taxon>Bacteria</taxon>
        <taxon>Pseudomonadati</taxon>
        <taxon>Bacteroidota</taxon>
        <taxon>Flavobacteriia</taxon>
        <taxon>Flavobacteriales</taxon>
        <taxon>Flavobacteriaceae</taxon>
        <taxon>Flavobacterium</taxon>
    </lineage>
</organism>
<accession>A0A0A2MPU4</accession>
<feature type="signal peptide" evidence="1">
    <location>
        <begin position="1"/>
        <end position="36"/>
    </location>
</feature>
<dbReference type="AlphaFoldDB" id="A0A0A2MPU4"/>
<dbReference type="InterPro" id="IPR011486">
    <property type="entry name" value="BBP2"/>
</dbReference>
<evidence type="ECO:0000313" key="2">
    <source>
        <dbReference type="EMBL" id="KGO94652.1"/>
    </source>
</evidence>
<evidence type="ECO:0000256" key="1">
    <source>
        <dbReference type="SAM" id="SignalP"/>
    </source>
</evidence>
<dbReference type="EMBL" id="JRLY01000001">
    <property type="protein sequence ID" value="KGO94652.1"/>
    <property type="molecule type" value="Genomic_DNA"/>
</dbReference>
<proteinExistence type="predicted"/>
<gene>
    <name evidence="2" type="ORF">Q766_00570</name>
</gene>
<sequence length="476" mass="53905">MQVSKQKQNTLNNLNKKMKTLSTVLLLFITAIGLHAQTDTITKKAPFEGMDLTWVNGQNRQKNFPLTLKDKDDQTVLTGVLYADTYYNYNFANPADNTQTISATMGRHNEFTVNLASIGFETNYKNILGRVWLQYGQMASIVNDVDGSVYRGRNTSINNLKYIREAAAGYHFDVWHGINIEMGIFMSYIGLESYITQENWNYQRSMLCDFTPFYFSGARIQMFPSEKLKTEIWLLNGWQSYNSFSDGPGLGSSTYYRLNENLQLVANFYLGRDTQNPDIEGNQSQRLRFHHDNSVVARYFKDAESTGISQAAFSLNTHYGFQSNNNEGDIVKAKDNFMAGTSLANRIWFNKNKLAFTLRADYMTNQSVVNGVNTSPYLAFTPAVAGDVPNNYDEAIANGDKLKIFQFTSTFDIMPSDYVTFRLEYGYRNSNMPYFTGAGGTTSASGWTNGPTGETPWAAELKKDEHRITLAVNFRL</sequence>
<feature type="chain" id="PRO_5001992657" description="Porin" evidence="1">
    <location>
        <begin position="37"/>
        <end position="476"/>
    </location>
</feature>
<name>A0A0A2MPU4_9FLAO</name>